<organism evidence="3 4">
    <name type="scientific">Novosphingobium ovatum</name>
    <dbReference type="NCBI Taxonomy" id="1908523"/>
    <lineage>
        <taxon>Bacteria</taxon>
        <taxon>Pseudomonadati</taxon>
        <taxon>Pseudomonadota</taxon>
        <taxon>Alphaproteobacteria</taxon>
        <taxon>Sphingomonadales</taxon>
        <taxon>Sphingomonadaceae</taxon>
        <taxon>Novosphingobium</taxon>
    </lineage>
</organism>
<dbReference type="Pfam" id="PF01844">
    <property type="entry name" value="HNH"/>
    <property type="match status" value="1"/>
</dbReference>
<name>A0ABW9XHG8_9SPHN</name>
<dbReference type="InterPro" id="IPR002711">
    <property type="entry name" value="HNH"/>
</dbReference>
<reference evidence="4" key="1">
    <citation type="submission" date="2020-01" db="EMBL/GenBank/DDBJ databases">
        <title>Sphingomonas sp. strain CSW-10.</title>
        <authorList>
            <person name="Chen W.-M."/>
        </authorList>
    </citation>
    <scope>NUCLEOTIDE SEQUENCE [LARGE SCALE GENOMIC DNA]</scope>
    <source>
        <strain evidence="4">FSY-8</strain>
    </source>
</reference>
<dbReference type="Pfam" id="PF12102">
    <property type="entry name" value="MrcB_N"/>
    <property type="match status" value="1"/>
</dbReference>
<evidence type="ECO:0000313" key="4">
    <source>
        <dbReference type="Proteomes" id="UP000753724"/>
    </source>
</evidence>
<evidence type="ECO:0000313" key="3">
    <source>
        <dbReference type="EMBL" id="NBC38009.1"/>
    </source>
</evidence>
<feature type="domain" description="HNH" evidence="1">
    <location>
        <begin position="239"/>
        <end position="295"/>
    </location>
</feature>
<dbReference type="CDD" id="cd00085">
    <property type="entry name" value="HNHc"/>
    <property type="match status" value="1"/>
</dbReference>
<dbReference type="InterPro" id="IPR003615">
    <property type="entry name" value="HNH_nuc"/>
</dbReference>
<dbReference type="RefSeq" id="WP_161720620.1">
    <property type="nucleotide sequence ID" value="NZ_JAAAPO010000008.1"/>
</dbReference>
<gene>
    <name evidence="3" type="ORF">GTZ99_15750</name>
</gene>
<feature type="domain" description="Type IV methyl-directed restriction enzyme EcoKMcrB subunit DNA-binding" evidence="2">
    <location>
        <begin position="10"/>
        <end position="190"/>
    </location>
</feature>
<dbReference type="Proteomes" id="UP000753724">
    <property type="component" value="Unassembled WGS sequence"/>
</dbReference>
<dbReference type="EMBL" id="JAAAPO010000008">
    <property type="protein sequence ID" value="NBC38009.1"/>
    <property type="molecule type" value="Genomic_DNA"/>
</dbReference>
<protein>
    <submittedName>
        <fullName evidence="3">DUF3578 domain-containing protein</fullName>
    </submittedName>
</protein>
<evidence type="ECO:0000259" key="1">
    <source>
        <dbReference type="Pfam" id="PF01844"/>
    </source>
</evidence>
<proteinExistence type="predicted"/>
<comment type="caution">
    <text evidence="3">The sequence shown here is derived from an EMBL/GenBank/DDBJ whole genome shotgun (WGS) entry which is preliminary data.</text>
</comment>
<accession>A0ABW9XHG8</accession>
<evidence type="ECO:0000259" key="2">
    <source>
        <dbReference type="Pfam" id="PF12102"/>
    </source>
</evidence>
<dbReference type="InterPro" id="IPR021961">
    <property type="entry name" value="McrB_DNA-bd"/>
</dbReference>
<sequence length="313" mass="34391">MRIRDGLTAVLSGYRAALQSTFGGHPLAALLRNDLPQAISAYLPTHEALLKVEGSAGVGNWAKGPWVAILNRLITETPQRKFYPVYLFAEDMSGVYLSLNQGMTEVRELYRVNPKSALRTRALNYRDMLGSSIAPFTVTEINLAPARSANPTAYYEAGNICSAYYPANALPSEERLVADLIRMVALYESLIATGTGDDGAESDTELFFEGGSEARRTHLRVERNSRLAKAVKQRKGCRCEVCQLDFRETYGALGAGYIEAHHLVPLAQLSDVGRHLDPVKDFAVLCANCHRMAHKLTDPSDIAALKVAYKAKE</sequence>
<dbReference type="Gene3D" id="3.30.920.90">
    <property type="match status" value="1"/>
</dbReference>
<keyword evidence="4" id="KW-1185">Reference proteome</keyword>